<name>A0A6C0DSM0_9ZZZZ</name>
<feature type="compositionally biased region" description="Basic residues" evidence="1">
    <location>
        <begin position="226"/>
        <end position="240"/>
    </location>
</feature>
<dbReference type="EMBL" id="MN739667">
    <property type="protein sequence ID" value="QHT19512.1"/>
    <property type="molecule type" value="Genomic_DNA"/>
</dbReference>
<feature type="region of interest" description="Disordered" evidence="1">
    <location>
        <begin position="168"/>
        <end position="188"/>
    </location>
</feature>
<feature type="region of interest" description="Disordered" evidence="1">
    <location>
        <begin position="226"/>
        <end position="268"/>
    </location>
</feature>
<protein>
    <submittedName>
        <fullName evidence="2">Uncharacterized protein</fullName>
    </submittedName>
</protein>
<evidence type="ECO:0000313" key="2">
    <source>
        <dbReference type="EMBL" id="QHT19512.1"/>
    </source>
</evidence>
<proteinExistence type="predicted"/>
<accession>A0A6C0DSM0</accession>
<organism evidence="2">
    <name type="scientific">viral metagenome</name>
    <dbReference type="NCBI Taxonomy" id="1070528"/>
    <lineage>
        <taxon>unclassified sequences</taxon>
        <taxon>metagenomes</taxon>
        <taxon>organismal metagenomes</taxon>
    </lineage>
</organism>
<dbReference type="AlphaFoldDB" id="A0A6C0DSM0"/>
<evidence type="ECO:0000256" key="1">
    <source>
        <dbReference type="SAM" id="MobiDB-lite"/>
    </source>
</evidence>
<sequence>MSPNTKKPLCQCPRDAAERPCKNEALDGSLFCANHQNCKPSPSNGSEPEYIGDALNKSKAFLETHNCMSYALRGNKVNKDLMAQCKDLNKCDVNFEQPGAASGERKAMRNEALRTCPAVEKLTRSDLGGDFIKSKFWGQCPKGMSKVALVADPGSDYHWYRKDKKKNNVEGGWSDKAGSNKVKQVDASGRPIFNPAQINRDYGDGINYEDFCGFYCVNRTRKVRLKQGGKRRRMQSRRARSGTLQGGRRPTLRRSSNNSPILTRRYRG</sequence>
<reference evidence="2" key="1">
    <citation type="journal article" date="2020" name="Nature">
        <title>Giant virus diversity and host interactions through global metagenomics.</title>
        <authorList>
            <person name="Schulz F."/>
            <person name="Roux S."/>
            <person name="Paez-Espino D."/>
            <person name="Jungbluth S."/>
            <person name="Walsh D.A."/>
            <person name="Denef V.J."/>
            <person name="McMahon K.D."/>
            <person name="Konstantinidis K.T."/>
            <person name="Eloe-Fadrosh E.A."/>
            <person name="Kyrpides N.C."/>
            <person name="Woyke T."/>
        </authorList>
    </citation>
    <scope>NUCLEOTIDE SEQUENCE</scope>
    <source>
        <strain evidence="2">GVMAG-M-3300023174-57</strain>
    </source>
</reference>